<keyword evidence="1" id="KW-1133">Transmembrane helix</keyword>
<dbReference type="OrthoDB" id="286412at2"/>
<keyword evidence="1" id="KW-0472">Membrane</keyword>
<sequence>MLESFKLLLLAVWQVVWEAGVVIGPWIPLIAWCVFWLFAVNWNKLRVVLRGGGWIALLLICAAAVLVWGSVAPGTHDFGIPGEDYAGNSNFVGKTVYVTGLLCIMLLCGAVQNSGACDRFCNFSDDLDEEPADAAHH</sequence>
<organism evidence="2 3">
    <name type="scientific">Symmachiella dynata</name>
    <dbReference type="NCBI Taxonomy" id="2527995"/>
    <lineage>
        <taxon>Bacteria</taxon>
        <taxon>Pseudomonadati</taxon>
        <taxon>Planctomycetota</taxon>
        <taxon>Planctomycetia</taxon>
        <taxon>Planctomycetales</taxon>
        <taxon>Planctomycetaceae</taxon>
        <taxon>Symmachiella</taxon>
    </lineage>
</organism>
<keyword evidence="3" id="KW-1185">Reference proteome</keyword>
<dbReference type="RefSeq" id="WP_145373987.1">
    <property type="nucleotide sequence ID" value="NZ_CAXBED010000239.1"/>
</dbReference>
<dbReference type="Proteomes" id="UP000319383">
    <property type="component" value="Chromosome"/>
</dbReference>
<feature type="transmembrane region" description="Helical" evidence="1">
    <location>
        <begin position="52"/>
        <end position="71"/>
    </location>
</feature>
<evidence type="ECO:0008006" key="4">
    <source>
        <dbReference type="Google" id="ProtNLM"/>
    </source>
</evidence>
<proteinExistence type="predicted"/>
<dbReference type="EMBL" id="CP036276">
    <property type="protein sequence ID" value="QDU41968.1"/>
    <property type="molecule type" value="Genomic_DNA"/>
</dbReference>
<name>A0A517ZHL0_9PLAN</name>
<dbReference type="KEGG" id="sdyn:Mal52_04230"/>
<dbReference type="AlphaFoldDB" id="A0A517ZHL0"/>
<accession>A0A517ZHL0</accession>
<gene>
    <name evidence="2" type="ORF">Mal52_04230</name>
</gene>
<evidence type="ECO:0000313" key="3">
    <source>
        <dbReference type="Proteomes" id="UP000319383"/>
    </source>
</evidence>
<feature type="transmembrane region" description="Helical" evidence="1">
    <location>
        <begin position="20"/>
        <end position="40"/>
    </location>
</feature>
<feature type="transmembrane region" description="Helical" evidence="1">
    <location>
        <begin position="91"/>
        <end position="111"/>
    </location>
</feature>
<evidence type="ECO:0000313" key="2">
    <source>
        <dbReference type="EMBL" id="QDU41968.1"/>
    </source>
</evidence>
<protein>
    <recommendedName>
        <fullName evidence="4">Transmembrane protein</fullName>
    </recommendedName>
</protein>
<evidence type="ECO:0000256" key="1">
    <source>
        <dbReference type="SAM" id="Phobius"/>
    </source>
</evidence>
<keyword evidence="1" id="KW-0812">Transmembrane</keyword>
<reference evidence="2 3" key="1">
    <citation type="submission" date="2019-02" db="EMBL/GenBank/DDBJ databases">
        <title>Deep-cultivation of Planctomycetes and their phenomic and genomic characterization uncovers novel biology.</title>
        <authorList>
            <person name="Wiegand S."/>
            <person name="Jogler M."/>
            <person name="Boedeker C."/>
            <person name="Pinto D."/>
            <person name="Vollmers J."/>
            <person name="Rivas-Marin E."/>
            <person name="Kohn T."/>
            <person name="Peeters S.H."/>
            <person name="Heuer A."/>
            <person name="Rast P."/>
            <person name="Oberbeckmann S."/>
            <person name="Bunk B."/>
            <person name="Jeske O."/>
            <person name="Meyerdierks A."/>
            <person name="Storesund J.E."/>
            <person name="Kallscheuer N."/>
            <person name="Luecker S."/>
            <person name="Lage O.M."/>
            <person name="Pohl T."/>
            <person name="Merkel B.J."/>
            <person name="Hornburger P."/>
            <person name="Mueller R.-W."/>
            <person name="Bruemmer F."/>
            <person name="Labrenz M."/>
            <person name="Spormann A.M."/>
            <person name="Op den Camp H."/>
            <person name="Overmann J."/>
            <person name="Amann R."/>
            <person name="Jetten M.S.M."/>
            <person name="Mascher T."/>
            <person name="Medema M.H."/>
            <person name="Devos D.P."/>
            <person name="Kaster A.-K."/>
            <person name="Ovreas L."/>
            <person name="Rohde M."/>
            <person name="Galperin M.Y."/>
            <person name="Jogler C."/>
        </authorList>
    </citation>
    <scope>NUCLEOTIDE SEQUENCE [LARGE SCALE GENOMIC DNA]</scope>
    <source>
        <strain evidence="2 3">Mal52</strain>
    </source>
</reference>